<organism evidence="6 7">
    <name type="scientific">Clavispora lusitaniae</name>
    <name type="common">Candida lusitaniae</name>
    <dbReference type="NCBI Taxonomy" id="36911"/>
    <lineage>
        <taxon>Eukaryota</taxon>
        <taxon>Fungi</taxon>
        <taxon>Dikarya</taxon>
        <taxon>Ascomycota</taxon>
        <taxon>Saccharomycotina</taxon>
        <taxon>Pichiomycetes</taxon>
        <taxon>Metschnikowiaceae</taxon>
        <taxon>Clavispora</taxon>
    </lineage>
</organism>
<feature type="compositionally biased region" description="Acidic residues" evidence="4">
    <location>
        <begin position="596"/>
        <end position="607"/>
    </location>
</feature>
<dbReference type="GO" id="GO:0003729">
    <property type="term" value="F:mRNA binding"/>
    <property type="evidence" value="ECO:0007669"/>
    <property type="project" value="InterPro"/>
</dbReference>
<dbReference type="Proteomes" id="UP000195602">
    <property type="component" value="Unassembled WGS sequence"/>
</dbReference>
<feature type="compositionally biased region" description="Basic and acidic residues" evidence="4">
    <location>
        <begin position="629"/>
        <end position="638"/>
    </location>
</feature>
<keyword evidence="1" id="KW-0677">Repeat</keyword>
<dbReference type="EMBL" id="LYUB02000014">
    <property type="protein sequence ID" value="OVF07201.1"/>
    <property type="molecule type" value="Genomic_DNA"/>
</dbReference>
<evidence type="ECO:0000256" key="3">
    <source>
        <dbReference type="PROSITE-ProRule" id="PRU00176"/>
    </source>
</evidence>
<dbReference type="SMART" id="SM00360">
    <property type="entry name" value="RRM"/>
    <property type="match status" value="3"/>
</dbReference>
<sequence length="651" mass="71595">MSLSTNEDQESLSYSVVDPTLVTSTASHQHQQEQELLSSFTVPEPPISTKESSSATEAAEHESQGTPHSEKPRTLWMGDLDPWLDESAIVDLWWQILRSKVSVKLIKPKFIKPESGFTGLSHSGYCFVEFQSYEEAQSALALNGQLLPDIAMPSQKHFPNNPDNQKKYFRLNWASGATLTAPLIHTPEYSLFVGDLTASTTEAHLLSFFQKSFPNSIRTVRVMTDPVSGKSRCFGFVRFTEESERQRALREMNGAWFGGRPLRVALATPRNTALLRKSPDQKNMYSGLSPAVPQSPAMIPQEFMYMGGPQASGGPPGPMNSSYGYFPPMMGDKNEFGMNMAGHPYSDPSNTTVFVGGLRSEVSEQTLFTLFKPFGTIQQIKIPPGKNCGFLKYSTREEAEEAIQAMEGFIIGGNRVRLGWGRVSANNKKFHQQRQMAQVAQMQAAAAMSMGMDPAAAFAAARFPPGAQGPVPSSSQGFGPIPIGIPQMAPNLHGMPQFAPPDGMTPMSETGSEDTPSDTQGQPMFWPPPPDENERFYQGYPGGGVGQENMSAMFEKLSLENNALPLPHPPLPGYQQGIFVPYGGYVPPNYSFGPPNEEDKEEESEQQETEHQAAAHPDGEDQDGEENAEEHNEEHDDKKDEEEKDTQGSDH</sequence>
<feature type="compositionally biased region" description="Basic and acidic residues" evidence="4">
    <location>
        <begin position="58"/>
        <end position="73"/>
    </location>
</feature>
<comment type="caution">
    <text evidence="6">The sequence shown here is derived from an EMBL/GenBank/DDBJ whole genome shotgun (WGS) entry which is preliminary data.</text>
</comment>
<feature type="region of interest" description="Disordered" evidence="4">
    <location>
        <begin position="23"/>
        <end position="74"/>
    </location>
</feature>
<evidence type="ECO:0000256" key="1">
    <source>
        <dbReference type="ARBA" id="ARBA00022737"/>
    </source>
</evidence>
<evidence type="ECO:0000256" key="2">
    <source>
        <dbReference type="ARBA" id="ARBA00022884"/>
    </source>
</evidence>
<gene>
    <name evidence="6" type="ORF">A9F13_14g00297</name>
</gene>
<dbReference type="KEGG" id="clus:A9F13_14g00297"/>
<dbReference type="PANTHER" id="PTHR47640">
    <property type="entry name" value="TRNA SELENOCYSTEINE 1-ASSOCIATED PROTEIN 1-RELATED-RELATED"/>
    <property type="match status" value="1"/>
</dbReference>
<keyword evidence="2 3" id="KW-0694">RNA-binding</keyword>
<feature type="domain" description="RRM" evidence="5">
    <location>
        <begin position="73"/>
        <end position="176"/>
    </location>
</feature>
<dbReference type="Gene3D" id="3.30.70.330">
    <property type="match status" value="3"/>
</dbReference>
<dbReference type="AlphaFoldDB" id="A0AA91T0P8"/>
<name>A0AA91T0P8_CLALS</name>
<dbReference type="InterPro" id="IPR050825">
    <property type="entry name" value="RBM42_RBP45_47-like"/>
</dbReference>
<dbReference type="InterPro" id="IPR000504">
    <property type="entry name" value="RRM_dom"/>
</dbReference>
<evidence type="ECO:0000313" key="6">
    <source>
        <dbReference type="EMBL" id="OVF07201.1"/>
    </source>
</evidence>
<accession>A0AA91T0P8</accession>
<feature type="region of interest" description="Disordered" evidence="4">
    <location>
        <begin position="589"/>
        <end position="651"/>
    </location>
</feature>
<feature type="compositionally biased region" description="Polar residues" evidence="4">
    <location>
        <begin position="23"/>
        <end position="41"/>
    </location>
</feature>
<evidence type="ECO:0000259" key="5">
    <source>
        <dbReference type="PROSITE" id="PS50102"/>
    </source>
</evidence>
<dbReference type="Pfam" id="PF00076">
    <property type="entry name" value="RRM_1"/>
    <property type="match status" value="3"/>
</dbReference>
<dbReference type="GO" id="GO:0005829">
    <property type="term" value="C:cytosol"/>
    <property type="evidence" value="ECO:0007669"/>
    <property type="project" value="TreeGrafter"/>
</dbReference>
<feature type="domain" description="RRM" evidence="5">
    <location>
        <begin position="189"/>
        <end position="269"/>
    </location>
</feature>
<dbReference type="PROSITE" id="PS50102">
    <property type="entry name" value="RRM"/>
    <property type="match status" value="3"/>
</dbReference>
<dbReference type="InterPro" id="IPR035979">
    <property type="entry name" value="RBD_domain_sf"/>
</dbReference>
<feature type="region of interest" description="Disordered" evidence="4">
    <location>
        <begin position="500"/>
        <end position="536"/>
    </location>
</feature>
<protein>
    <submittedName>
        <fullName evidence="6">Negative growth regulatory protein</fullName>
    </submittedName>
</protein>
<feature type="domain" description="RRM" evidence="5">
    <location>
        <begin position="351"/>
        <end position="423"/>
    </location>
</feature>
<dbReference type="PANTHER" id="PTHR47640:SF10">
    <property type="entry name" value="TRNA SELENOCYSTEINE 1-ASSOCIATED PROTEIN 1-RELATED"/>
    <property type="match status" value="1"/>
</dbReference>
<dbReference type="InterPro" id="IPR012677">
    <property type="entry name" value="Nucleotide-bd_a/b_plait_sf"/>
</dbReference>
<evidence type="ECO:0000256" key="4">
    <source>
        <dbReference type="SAM" id="MobiDB-lite"/>
    </source>
</evidence>
<feature type="compositionally biased region" description="Basic and acidic residues" evidence="4">
    <location>
        <begin position="608"/>
        <end position="619"/>
    </location>
</feature>
<reference evidence="6 7" key="1">
    <citation type="submission" date="2017-04" db="EMBL/GenBank/DDBJ databases">
        <title>Draft genome of the yeast Clavispora lusitaniae type strain CBS 6936.</title>
        <authorList>
            <person name="Durrens P."/>
            <person name="Klopp C."/>
            <person name="Biteau N."/>
            <person name="Fitton-Ouhabi V."/>
            <person name="Dementhon K."/>
            <person name="Accoceberry I."/>
            <person name="Sherman D.J."/>
            <person name="Noel T."/>
        </authorList>
    </citation>
    <scope>NUCLEOTIDE SEQUENCE [LARGE SCALE GENOMIC DNA]</scope>
    <source>
        <strain evidence="6 7">CBS 6936</strain>
    </source>
</reference>
<dbReference type="SUPFAM" id="SSF54928">
    <property type="entry name" value="RNA-binding domain, RBD"/>
    <property type="match status" value="3"/>
</dbReference>
<evidence type="ECO:0000313" key="7">
    <source>
        <dbReference type="Proteomes" id="UP000195602"/>
    </source>
</evidence>
<proteinExistence type="predicted"/>